<evidence type="ECO:0000256" key="15">
    <source>
        <dbReference type="SAM" id="MobiDB-lite"/>
    </source>
</evidence>
<evidence type="ECO:0000256" key="7">
    <source>
        <dbReference type="ARBA" id="ARBA00022723"/>
    </source>
</evidence>
<evidence type="ECO:0000256" key="11">
    <source>
        <dbReference type="ARBA" id="ARBA00022989"/>
    </source>
</evidence>
<dbReference type="SUPFAM" id="SSF57850">
    <property type="entry name" value="RING/U-box"/>
    <property type="match status" value="1"/>
</dbReference>
<feature type="transmembrane region" description="Helical" evidence="16">
    <location>
        <begin position="1511"/>
        <end position="1531"/>
    </location>
</feature>
<keyword evidence="7" id="KW-0479">Metal-binding</keyword>
<feature type="compositionally biased region" description="Polar residues" evidence="15">
    <location>
        <begin position="598"/>
        <end position="615"/>
    </location>
</feature>
<dbReference type="FunFam" id="3.30.40.10:FF:000287">
    <property type="entry name" value="RING finger membrane protein"/>
    <property type="match status" value="1"/>
</dbReference>
<dbReference type="CDD" id="cd16702">
    <property type="entry name" value="RING_CH-C4HC3_MARCH6"/>
    <property type="match status" value="1"/>
</dbReference>
<feature type="transmembrane region" description="Helical" evidence="16">
    <location>
        <begin position="1084"/>
        <end position="1104"/>
    </location>
</feature>
<feature type="transmembrane region" description="Helical" evidence="16">
    <location>
        <begin position="1428"/>
        <end position="1452"/>
    </location>
</feature>
<dbReference type="GO" id="GO:0061630">
    <property type="term" value="F:ubiquitin protein ligase activity"/>
    <property type="evidence" value="ECO:0007669"/>
    <property type="project" value="UniProtKB-EC"/>
</dbReference>
<evidence type="ECO:0000256" key="14">
    <source>
        <dbReference type="SAM" id="Coils"/>
    </source>
</evidence>
<organism evidence="19 20">
    <name type="scientific">Aureobasidium pullulans</name>
    <name type="common">Black yeast</name>
    <name type="synonym">Pullularia pullulans</name>
    <dbReference type="NCBI Taxonomy" id="5580"/>
    <lineage>
        <taxon>Eukaryota</taxon>
        <taxon>Fungi</taxon>
        <taxon>Dikarya</taxon>
        <taxon>Ascomycota</taxon>
        <taxon>Pezizomycotina</taxon>
        <taxon>Dothideomycetes</taxon>
        <taxon>Dothideomycetidae</taxon>
        <taxon>Dothideales</taxon>
        <taxon>Saccotheciaceae</taxon>
        <taxon>Aureobasidium</taxon>
    </lineage>
</organism>
<evidence type="ECO:0000259" key="17">
    <source>
        <dbReference type="PROSITE" id="PS50089"/>
    </source>
</evidence>
<evidence type="ECO:0000256" key="2">
    <source>
        <dbReference type="ARBA" id="ARBA00004141"/>
    </source>
</evidence>
<feature type="region of interest" description="Disordered" evidence="15">
    <location>
        <begin position="19"/>
        <end position="54"/>
    </location>
</feature>
<keyword evidence="6 16" id="KW-0812">Transmembrane</keyword>
<feature type="transmembrane region" description="Helical" evidence="16">
    <location>
        <begin position="1331"/>
        <end position="1354"/>
    </location>
</feature>
<feature type="compositionally biased region" description="Low complexity" evidence="15">
    <location>
        <begin position="549"/>
        <end position="561"/>
    </location>
</feature>
<dbReference type="Pfam" id="PF12906">
    <property type="entry name" value="RINGv"/>
    <property type="match status" value="1"/>
</dbReference>
<dbReference type="Gene3D" id="3.30.40.10">
    <property type="entry name" value="Zinc/RING finger domain, C3HC4 (zinc finger)"/>
    <property type="match status" value="1"/>
</dbReference>
<dbReference type="PROSITE" id="PS51292">
    <property type="entry name" value="ZF_RING_CH"/>
    <property type="match status" value="1"/>
</dbReference>
<evidence type="ECO:0000256" key="1">
    <source>
        <dbReference type="ARBA" id="ARBA00000900"/>
    </source>
</evidence>
<comment type="catalytic activity">
    <reaction evidence="1">
        <text>S-ubiquitinyl-[E2 ubiquitin-conjugating enzyme]-L-cysteine + [acceptor protein]-L-lysine = [E2 ubiquitin-conjugating enzyme]-L-cysteine + N(6)-ubiquitinyl-[acceptor protein]-L-lysine.</text>
        <dbReference type="EC" id="2.3.2.27"/>
    </reaction>
</comment>
<feature type="transmembrane region" description="Helical" evidence="16">
    <location>
        <begin position="1552"/>
        <end position="1576"/>
    </location>
</feature>
<evidence type="ECO:0000259" key="18">
    <source>
        <dbReference type="PROSITE" id="PS51292"/>
    </source>
</evidence>
<keyword evidence="11 16" id="KW-1133">Transmembrane helix</keyword>
<sequence length="1656" mass="183693">MPSCRPGIQARLDGLTLSISHRKMSTSRRSSSTPDIMNDPQFDPTPASDKSPAEGDTCRICRSEGSDAEPLFYPCKCSGSIKFVHQDCLMEWLSHSNKKHCELCKTPFRFTKLYDSHMPHTLPLPIFVKRACLHTANYLLTWARALTVALVWLVVLPWFIRWSWRGLFWVLDAGWARDPWLARMSPAAQQANASTPTADSIDEKEPFGLSLSRFLLGALFYPLKPLGPPGSYSSTNTTLETSFASPYSSLLSDVKAVNSLTSHAWVNRFILDMLEGEIITILVVIAFILVFLIREWVVQQQPIINAAAHIRDAELQLDAAERAARNLQDFQDEERRPHVDRYTHLFEEPSDSEASGDESTHFIGWHKMEEVMDTAGIPYRFGGEDHDDFMERFQYVGELLLGQLKLAEDSGILPTEIAENVWAILDNLSPTRRDLWRGILLREGPTRTMLLSNLPQDKLALSDDENVGGPAATDSETQEDSDDETLQESQRRPNMPPRDASSHAQRVLQSIEEPSNNPENTSRLLDVEADGDSSRGSWQFVSSASDAESPSTTRTPLSSSSQAGEPADAQETTTVDADALGQSTGARSDETNTRSRETSINGDWSQSPSGTTAQNVDEEASAVAEPATESPSEDQTSSQQASTLQATLNPEQHKGPITRLFDWFWADIVLDDEDNEPLPGVADEEIARNEAVEPPFVHLHDEEHVHDHDHDHEGAQDPEVLQAAAEAGLDAEAIEDAEDLEGILELIGMQGPLIGLGQTAMFCAVLITTTLWTAIGVPYLFGKIALLFLGDPITSMIMTPLRFVSGFADAVVDIAVYAGGAATYFGSEILTRLLSMLFGSVCRKFSLSYVEPLAKRAHHAANGASGRLVDLLGGDGPMEFGLLMKSIRARQSLLSMKAEVAQVIGFFAKCLSGASYHLQKSTAPELLQILNEIAASCFHQAASSYAWVRTVLREGFSEAINDGTFTFTVKSDDSLLDPSLAVWTSADRCLTVLAGYVLLAMIGAMYLLRKESLFSSPGLQNVEKSFADLLKQAGGVLKVILIISIEMLAFPLYCGMLLDCALLPLFENASIASRLAFAERSPWLFVFMHWFIGTCYMFHFALFVSMCRRILRSGVLYFIRDPDDPTFHPVRDVLERSVTTQLRKIAFSGLVYGGLVIVCLGGAIWGTARFGVFPVRWARPEANLEFPIDFLGYNLLAPVVASYLFPSKGMETFFGTWLKLCARSLRLSQFLFGERRKIEEGYSNDESWITRFNPWKDQDAIINSGSFVYDGKYVRAPATDQVRIPRGERVFLEVSDADERIDGTNPGNGIHGRQPDNFNKVYIPPWFRLRIFTFISCLWMFAIAMGFGVTVVPMIFGRLILSMAVSDRIAPNDLYAFAVGITTLGIALQAIFNGRQGLKSTQENISKQNLAAVSAIIKKQTWRLIRSAYVYGFAVIIVPTLFALVLELYLILPLRTYMGPAVLAQEGGDVALNDLSGAQVSLANTTVTAFTGAQFSQSMVAPHTFNILQDWTLGFIYGRVVLRLLLLSRTSRPAAALRMITRDGFTNPNVKLATRAFVLPTLLLFSIILFCPPLIASVLDLTDIVSESIRTKVYRYSYPICASQVLGLWCTWELAEGMRRWRGRIKDEVYLIGERLHNFGERRPPEGSKSVVRRQS</sequence>
<feature type="transmembrane region" description="Helical" evidence="16">
    <location>
        <begin position="1374"/>
        <end position="1392"/>
    </location>
</feature>
<evidence type="ECO:0000256" key="4">
    <source>
        <dbReference type="ARBA" id="ARBA00012483"/>
    </source>
</evidence>
<comment type="pathway">
    <text evidence="3">Protein modification; protein ubiquitination.</text>
</comment>
<evidence type="ECO:0000256" key="5">
    <source>
        <dbReference type="ARBA" id="ARBA00022679"/>
    </source>
</evidence>
<dbReference type="Proteomes" id="UP000310421">
    <property type="component" value="Unassembled WGS sequence"/>
</dbReference>
<protein>
    <recommendedName>
        <fullName evidence="4">RING-type E3 ubiquitin transferase</fullName>
        <ecNumber evidence="4">2.3.2.27</ecNumber>
    </recommendedName>
</protein>
<evidence type="ECO:0000256" key="8">
    <source>
        <dbReference type="ARBA" id="ARBA00022771"/>
    </source>
</evidence>
<feature type="transmembrane region" description="Helical" evidence="16">
    <location>
        <begin position="1186"/>
        <end position="1205"/>
    </location>
</feature>
<feature type="domain" description="RING-CH-type" evidence="18">
    <location>
        <begin position="50"/>
        <end position="111"/>
    </location>
</feature>
<feature type="compositionally biased region" description="Polar residues" evidence="15">
    <location>
        <begin position="570"/>
        <end position="586"/>
    </location>
</feature>
<dbReference type="PANTHER" id="PTHR13145">
    <property type="entry name" value="SSM4 PROTEIN"/>
    <property type="match status" value="1"/>
</dbReference>
<dbReference type="InterPro" id="IPR001841">
    <property type="entry name" value="Znf_RING"/>
</dbReference>
<feature type="transmembrane region" description="Helical" evidence="16">
    <location>
        <begin position="1596"/>
        <end position="1615"/>
    </location>
</feature>
<evidence type="ECO:0000256" key="10">
    <source>
        <dbReference type="ARBA" id="ARBA00022833"/>
    </source>
</evidence>
<feature type="transmembrane region" description="Helical" evidence="16">
    <location>
        <begin position="1145"/>
        <end position="1166"/>
    </location>
</feature>
<dbReference type="PANTHER" id="PTHR13145:SF0">
    <property type="entry name" value="E3 UBIQUITIN-PROTEIN LIGASE MARCHF6"/>
    <property type="match status" value="1"/>
</dbReference>
<keyword evidence="10" id="KW-0862">Zinc</keyword>
<keyword evidence="5" id="KW-0808">Transferase</keyword>
<evidence type="ECO:0000256" key="13">
    <source>
        <dbReference type="PROSITE-ProRule" id="PRU00175"/>
    </source>
</evidence>
<keyword evidence="12 16" id="KW-0472">Membrane</keyword>
<proteinExistence type="predicted"/>
<evidence type="ECO:0000313" key="20">
    <source>
        <dbReference type="Proteomes" id="UP000310421"/>
    </source>
</evidence>
<comment type="caution">
    <text evidence="19">The sequence shown here is derived from an EMBL/GenBank/DDBJ whole genome shotgun (WGS) entry which is preliminary data.</text>
</comment>
<feature type="transmembrane region" description="Helical" evidence="16">
    <location>
        <begin position="139"/>
        <end position="160"/>
    </location>
</feature>
<dbReference type="Pfam" id="PF23113">
    <property type="entry name" value="MARCHF6_C"/>
    <property type="match status" value="1"/>
</dbReference>
<keyword evidence="8 13" id="KW-0863">Zinc-finger</keyword>
<name>A0A4S8ZPE0_AURPU</name>
<evidence type="ECO:0000256" key="6">
    <source>
        <dbReference type="ARBA" id="ARBA00022692"/>
    </source>
</evidence>
<feature type="domain" description="RING-type" evidence="17">
    <location>
        <begin position="58"/>
        <end position="105"/>
    </location>
</feature>
<dbReference type="InterPro" id="IPR011016">
    <property type="entry name" value="Znf_RING-CH"/>
</dbReference>
<dbReference type="InterPro" id="IPR056521">
    <property type="entry name" value="MARCHF6-like_C"/>
</dbReference>
<feature type="transmembrane region" description="Helical" evidence="16">
    <location>
        <begin position="278"/>
        <end position="297"/>
    </location>
</feature>
<keyword evidence="14" id="KW-0175">Coiled coil</keyword>
<feature type="compositionally biased region" description="Basic and acidic residues" evidence="15">
    <location>
        <begin position="587"/>
        <end position="597"/>
    </location>
</feature>
<comment type="subcellular location">
    <subcellularLocation>
        <location evidence="2">Membrane</location>
        <topology evidence="2">Multi-pass membrane protein</topology>
    </subcellularLocation>
</comment>
<evidence type="ECO:0000313" key="19">
    <source>
        <dbReference type="EMBL" id="THW67969.1"/>
    </source>
</evidence>
<reference evidence="19 20" key="1">
    <citation type="submission" date="2018-10" db="EMBL/GenBank/DDBJ databases">
        <title>Fifty Aureobasidium pullulans genomes reveal a recombining polyextremotolerant generalist.</title>
        <authorList>
            <person name="Gostincar C."/>
            <person name="Turk M."/>
            <person name="Zajc J."/>
            <person name="Gunde-Cimerman N."/>
        </authorList>
    </citation>
    <scope>NUCLEOTIDE SEQUENCE [LARGE SCALE GENOMIC DNA]</scope>
    <source>
        <strain evidence="19 20">EXF-10751</strain>
    </source>
</reference>
<feature type="compositionally biased region" description="Polar residues" evidence="15">
    <location>
        <begin position="534"/>
        <end position="548"/>
    </location>
</feature>
<evidence type="ECO:0000256" key="9">
    <source>
        <dbReference type="ARBA" id="ARBA00022786"/>
    </source>
</evidence>
<feature type="region of interest" description="Disordered" evidence="15">
    <location>
        <begin position="453"/>
        <end position="651"/>
    </location>
</feature>
<dbReference type="PROSITE" id="PS50089">
    <property type="entry name" value="ZF_RING_2"/>
    <property type="match status" value="1"/>
</dbReference>
<feature type="compositionally biased region" description="Low complexity" evidence="15">
    <location>
        <begin position="635"/>
        <end position="648"/>
    </location>
</feature>
<gene>
    <name evidence="19" type="ORF">D6D20_00194</name>
</gene>
<evidence type="ECO:0000256" key="16">
    <source>
        <dbReference type="SAM" id="Phobius"/>
    </source>
</evidence>
<dbReference type="SMART" id="SM00744">
    <property type="entry name" value="RINGv"/>
    <property type="match status" value="1"/>
</dbReference>
<dbReference type="GO" id="GO:0036503">
    <property type="term" value="P:ERAD pathway"/>
    <property type="evidence" value="ECO:0007669"/>
    <property type="project" value="TreeGrafter"/>
</dbReference>
<keyword evidence="9" id="KW-0833">Ubl conjugation pathway</keyword>
<evidence type="ECO:0000256" key="12">
    <source>
        <dbReference type="ARBA" id="ARBA00023136"/>
    </source>
</evidence>
<feature type="coiled-coil region" evidence="14">
    <location>
        <begin position="303"/>
        <end position="333"/>
    </location>
</feature>
<accession>A0A4S8ZPE0</accession>
<dbReference type="EC" id="2.3.2.27" evidence="4"/>
<dbReference type="EMBL" id="QZAN01000001">
    <property type="protein sequence ID" value="THW67969.1"/>
    <property type="molecule type" value="Genomic_DNA"/>
</dbReference>
<feature type="compositionally biased region" description="Acidic residues" evidence="15">
    <location>
        <begin position="476"/>
        <end position="486"/>
    </location>
</feature>
<evidence type="ECO:0000256" key="3">
    <source>
        <dbReference type="ARBA" id="ARBA00004906"/>
    </source>
</evidence>
<dbReference type="GO" id="GO:0005789">
    <property type="term" value="C:endoplasmic reticulum membrane"/>
    <property type="evidence" value="ECO:0007669"/>
    <property type="project" value="TreeGrafter"/>
</dbReference>
<feature type="transmembrane region" description="Helical" evidence="16">
    <location>
        <begin position="990"/>
        <end position="1008"/>
    </location>
</feature>
<feature type="compositionally biased region" description="Polar residues" evidence="15">
    <location>
        <begin position="502"/>
        <end position="523"/>
    </location>
</feature>
<dbReference type="GO" id="GO:0008270">
    <property type="term" value="F:zinc ion binding"/>
    <property type="evidence" value="ECO:0007669"/>
    <property type="project" value="UniProtKB-KW"/>
</dbReference>
<dbReference type="InterPro" id="IPR013083">
    <property type="entry name" value="Znf_RING/FYVE/PHD"/>
</dbReference>